<dbReference type="AlphaFoldDB" id="A0AAV7MQF9"/>
<reference evidence="2" key="1">
    <citation type="journal article" date="2022" name="bioRxiv">
        <title>Sequencing and chromosome-scale assembly of the giantPleurodeles waltlgenome.</title>
        <authorList>
            <person name="Brown T."/>
            <person name="Elewa A."/>
            <person name="Iarovenko S."/>
            <person name="Subramanian E."/>
            <person name="Araus A.J."/>
            <person name="Petzold A."/>
            <person name="Susuki M."/>
            <person name="Suzuki K.-i.T."/>
            <person name="Hayashi T."/>
            <person name="Toyoda A."/>
            <person name="Oliveira C."/>
            <person name="Osipova E."/>
            <person name="Leigh N.D."/>
            <person name="Simon A."/>
            <person name="Yun M.H."/>
        </authorList>
    </citation>
    <scope>NUCLEOTIDE SEQUENCE</scope>
    <source>
        <strain evidence="2">20211129_DDA</strain>
        <tissue evidence="2">Liver</tissue>
    </source>
</reference>
<dbReference type="Proteomes" id="UP001066276">
    <property type="component" value="Chromosome 9"/>
</dbReference>
<feature type="compositionally biased region" description="Basic and acidic residues" evidence="1">
    <location>
        <begin position="57"/>
        <end position="69"/>
    </location>
</feature>
<keyword evidence="3" id="KW-1185">Reference proteome</keyword>
<gene>
    <name evidence="2" type="ORF">NDU88_003394</name>
</gene>
<comment type="caution">
    <text evidence="2">The sequence shown here is derived from an EMBL/GenBank/DDBJ whole genome shotgun (WGS) entry which is preliminary data.</text>
</comment>
<accession>A0AAV7MQF9</accession>
<sequence>MWVTKNGVSKDFYNPEELRLFLDSFQHQPMDPATSTRPQDTSGDDSGIPPPGLESVGTDRYDTDNCPRGRDLERLARSHNDRGHVLHAVALHTQLSERDKSRSPLKTVSTSP</sequence>
<evidence type="ECO:0000313" key="3">
    <source>
        <dbReference type="Proteomes" id="UP001066276"/>
    </source>
</evidence>
<dbReference type="EMBL" id="JANPWB010000013">
    <property type="protein sequence ID" value="KAJ1105991.1"/>
    <property type="molecule type" value="Genomic_DNA"/>
</dbReference>
<name>A0AAV7MQF9_PLEWA</name>
<feature type="region of interest" description="Disordered" evidence="1">
    <location>
        <begin position="23"/>
        <end position="69"/>
    </location>
</feature>
<evidence type="ECO:0000313" key="2">
    <source>
        <dbReference type="EMBL" id="KAJ1105991.1"/>
    </source>
</evidence>
<protein>
    <submittedName>
        <fullName evidence="2">Uncharacterized protein</fullName>
    </submittedName>
</protein>
<evidence type="ECO:0000256" key="1">
    <source>
        <dbReference type="SAM" id="MobiDB-lite"/>
    </source>
</evidence>
<feature type="region of interest" description="Disordered" evidence="1">
    <location>
        <begin position="91"/>
        <end position="112"/>
    </location>
</feature>
<proteinExistence type="predicted"/>
<organism evidence="2 3">
    <name type="scientific">Pleurodeles waltl</name>
    <name type="common">Iberian ribbed newt</name>
    <dbReference type="NCBI Taxonomy" id="8319"/>
    <lineage>
        <taxon>Eukaryota</taxon>
        <taxon>Metazoa</taxon>
        <taxon>Chordata</taxon>
        <taxon>Craniata</taxon>
        <taxon>Vertebrata</taxon>
        <taxon>Euteleostomi</taxon>
        <taxon>Amphibia</taxon>
        <taxon>Batrachia</taxon>
        <taxon>Caudata</taxon>
        <taxon>Salamandroidea</taxon>
        <taxon>Salamandridae</taxon>
        <taxon>Pleurodelinae</taxon>
        <taxon>Pleurodeles</taxon>
    </lineage>
</organism>